<keyword evidence="12" id="KW-1185">Reference proteome</keyword>
<dbReference type="Pfam" id="PF00107">
    <property type="entry name" value="ADH_zinc_N"/>
    <property type="match status" value="1"/>
</dbReference>
<proteinExistence type="inferred from homology"/>
<evidence type="ECO:0000256" key="6">
    <source>
        <dbReference type="ARBA" id="ARBA00023002"/>
    </source>
</evidence>
<sequence length="342" mass="36231">MKAVRLHEYERPPTVDEVAEPRITRPWDVIVDIGAAGLCRTDLHIIEGQWSGIQNPQLPYTLGHENAGWVREVGSAVSNVSPGDAVIMHPLTSCGLCPACRIGEDSHCENATFPGVNVDGGMAQQLLTNARAVVKLGPGLEPRNVAALADAGLTAYHAVRKAASALYPGTHTVVVGAGGLGHIGIQSLLAITSAEVTVVDQSEAALELAIELGAHHTVHATSDEFVQRRVLDITSGGAHVLFDFVGENGAELLAPKLLRTRGSHYVIGYGGTVNVPTIDIISREINIVGNLVGTYNDLVELMTLTSQSRMVLHTAEYPLDAALDAIADLQLGRIRGRGILIP</sequence>
<evidence type="ECO:0000313" key="12">
    <source>
        <dbReference type="Proteomes" id="UP000598775"/>
    </source>
</evidence>
<dbReference type="PROSITE" id="PS00059">
    <property type="entry name" value="ADH_ZINC"/>
    <property type="match status" value="1"/>
</dbReference>
<evidence type="ECO:0000259" key="10">
    <source>
        <dbReference type="SMART" id="SM00829"/>
    </source>
</evidence>
<protein>
    <recommendedName>
        <fullName evidence="3">alcohol dehydrogenase</fullName>
        <ecNumber evidence="3">1.1.1.1</ecNumber>
    </recommendedName>
</protein>
<dbReference type="EC" id="1.1.1.1" evidence="3"/>
<dbReference type="InterPro" id="IPR020843">
    <property type="entry name" value="ER"/>
</dbReference>
<comment type="catalytic activity">
    <reaction evidence="8">
        <text>a primary alcohol + NAD(+) = an aldehyde + NADH + H(+)</text>
        <dbReference type="Rhea" id="RHEA:10736"/>
        <dbReference type="ChEBI" id="CHEBI:15378"/>
        <dbReference type="ChEBI" id="CHEBI:15734"/>
        <dbReference type="ChEBI" id="CHEBI:17478"/>
        <dbReference type="ChEBI" id="CHEBI:57540"/>
        <dbReference type="ChEBI" id="CHEBI:57945"/>
        <dbReference type="EC" id="1.1.1.1"/>
    </reaction>
</comment>
<dbReference type="AlphaFoldDB" id="A0A917BCY3"/>
<comment type="catalytic activity">
    <reaction evidence="7">
        <text>a secondary alcohol + NAD(+) = a ketone + NADH + H(+)</text>
        <dbReference type="Rhea" id="RHEA:10740"/>
        <dbReference type="ChEBI" id="CHEBI:15378"/>
        <dbReference type="ChEBI" id="CHEBI:17087"/>
        <dbReference type="ChEBI" id="CHEBI:35681"/>
        <dbReference type="ChEBI" id="CHEBI:57540"/>
        <dbReference type="ChEBI" id="CHEBI:57945"/>
        <dbReference type="EC" id="1.1.1.1"/>
    </reaction>
</comment>
<dbReference type="EMBL" id="BMGP01000005">
    <property type="protein sequence ID" value="GGF33807.1"/>
    <property type="molecule type" value="Genomic_DNA"/>
</dbReference>
<comment type="cofactor">
    <cofactor evidence="1 9">
        <name>Zn(2+)</name>
        <dbReference type="ChEBI" id="CHEBI:29105"/>
    </cofactor>
</comment>
<evidence type="ECO:0000256" key="4">
    <source>
        <dbReference type="ARBA" id="ARBA00022723"/>
    </source>
</evidence>
<dbReference type="InterPro" id="IPR013149">
    <property type="entry name" value="ADH-like_C"/>
</dbReference>
<evidence type="ECO:0000256" key="8">
    <source>
        <dbReference type="ARBA" id="ARBA00049243"/>
    </source>
</evidence>
<dbReference type="PANTHER" id="PTHR42940:SF8">
    <property type="entry name" value="VACUOLAR PROTEIN SORTING-ASSOCIATED PROTEIN 11"/>
    <property type="match status" value="1"/>
</dbReference>
<dbReference type="GO" id="GO:0008270">
    <property type="term" value="F:zinc ion binding"/>
    <property type="evidence" value="ECO:0007669"/>
    <property type="project" value="InterPro"/>
</dbReference>
<accession>A0A917BCY3</accession>
<evidence type="ECO:0000256" key="5">
    <source>
        <dbReference type="ARBA" id="ARBA00022833"/>
    </source>
</evidence>
<dbReference type="Pfam" id="PF08240">
    <property type="entry name" value="ADH_N"/>
    <property type="match status" value="1"/>
</dbReference>
<comment type="caution">
    <text evidence="11">The sequence shown here is derived from an EMBL/GenBank/DDBJ whole genome shotgun (WGS) entry which is preliminary data.</text>
</comment>
<dbReference type="InterPro" id="IPR013154">
    <property type="entry name" value="ADH-like_N"/>
</dbReference>
<evidence type="ECO:0000256" key="1">
    <source>
        <dbReference type="ARBA" id="ARBA00001947"/>
    </source>
</evidence>
<gene>
    <name evidence="11" type="primary">adh</name>
    <name evidence="11" type="ORF">GCM10011399_28730</name>
</gene>
<reference evidence="11 12" key="1">
    <citation type="journal article" date="2014" name="Int. J. Syst. Evol. Microbiol.">
        <title>Complete genome sequence of Corynebacterium casei LMG S-19264T (=DSM 44701T), isolated from a smear-ripened cheese.</title>
        <authorList>
            <consortium name="US DOE Joint Genome Institute (JGI-PGF)"/>
            <person name="Walter F."/>
            <person name="Albersmeier A."/>
            <person name="Kalinowski J."/>
            <person name="Ruckert C."/>
        </authorList>
    </citation>
    <scope>NUCLEOTIDE SEQUENCE [LARGE SCALE GENOMIC DNA]</scope>
    <source>
        <strain evidence="11 12">CGMCC 1.12976</strain>
    </source>
</reference>
<dbReference type="InterPro" id="IPR011032">
    <property type="entry name" value="GroES-like_sf"/>
</dbReference>
<dbReference type="Gene3D" id="3.90.180.10">
    <property type="entry name" value="Medium-chain alcohol dehydrogenases, catalytic domain"/>
    <property type="match status" value="1"/>
</dbReference>
<dbReference type="RefSeq" id="WP_188679339.1">
    <property type="nucleotide sequence ID" value="NZ_BMGP01000005.1"/>
</dbReference>
<evidence type="ECO:0000256" key="3">
    <source>
        <dbReference type="ARBA" id="ARBA00013190"/>
    </source>
</evidence>
<evidence type="ECO:0000313" key="11">
    <source>
        <dbReference type="EMBL" id="GGF33807.1"/>
    </source>
</evidence>
<dbReference type="SUPFAM" id="SSF51735">
    <property type="entry name" value="NAD(P)-binding Rossmann-fold domains"/>
    <property type="match status" value="1"/>
</dbReference>
<keyword evidence="5 9" id="KW-0862">Zinc</keyword>
<dbReference type="GO" id="GO:0004022">
    <property type="term" value="F:alcohol dehydrogenase (NAD+) activity"/>
    <property type="evidence" value="ECO:0007669"/>
    <property type="project" value="UniProtKB-EC"/>
</dbReference>
<organism evidence="11 12">
    <name type="scientific">Subtercola lobariae</name>
    <dbReference type="NCBI Taxonomy" id="1588641"/>
    <lineage>
        <taxon>Bacteria</taxon>
        <taxon>Bacillati</taxon>
        <taxon>Actinomycetota</taxon>
        <taxon>Actinomycetes</taxon>
        <taxon>Micrococcales</taxon>
        <taxon>Microbacteriaceae</taxon>
        <taxon>Subtercola</taxon>
    </lineage>
</organism>
<evidence type="ECO:0000256" key="9">
    <source>
        <dbReference type="RuleBase" id="RU361277"/>
    </source>
</evidence>
<dbReference type="Proteomes" id="UP000598775">
    <property type="component" value="Unassembled WGS sequence"/>
</dbReference>
<keyword evidence="6" id="KW-0560">Oxidoreductase</keyword>
<dbReference type="PANTHER" id="PTHR42940">
    <property type="entry name" value="ALCOHOL DEHYDROGENASE 1-RELATED"/>
    <property type="match status" value="1"/>
</dbReference>
<dbReference type="InterPro" id="IPR036291">
    <property type="entry name" value="NAD(P)-bd_dom_sf"/>
</dbReference>
<keyword evidence="4 9" id="KW-0479">Metal-binding</keyword>
<dbReference type="SMART" id="SM00829">
    <property type="entry name" value="PKS_ER"/>
    <property type="match status" value="1"/>
</dbReference>
<dbReference type="InterPro" id="IPR002328">
    <property type="entry name" value="ADH_Zn_CS"/>
</dbReference>
<dbReference type="Gene3D" id="3.40.50.720">
    <property type="entry name" value="NAD(P)-binding Rossmann-like Domain"/>
    <property type="match status" value="1"/>
</dbReference>
<dbReference type="CDD" id="cd05284">
    <property type="entry name" value="arabinose_DH_like"/>
    <property type="match status" value="1"/>
</dbReference>
<dbReference type="SUPFAM" id="SSF50129">
    <property type="entry name" value="GroES-like"/>
    <property type="match status" value="1"/>
</dbReference>
<evidence type="ECO:0000256" key="2">
    <source>
        <dbReference type="ARBA" id="ARBA00008072"/>
    </source>
</evidence>
<evidence type="ECO:0000256" key="7">
    <source>
        <dbReference type="ARBA" id="ARBA00049164"/>
    </source>
</evidence>
<comment type="similarity">
    <text evidence="2 9">Belongs to the zinc-containing alcohol dehydrogenase family.</text>
</comment>
<feature type="domain" description="Enoyl reductase (ER)" evidence="10">
    <location>
        <begin position="5"/>
        <end position="340"/>
    </location>
</feature>
<name>A0A917BCY3_9MICO</name>